<dbReference type="VEuPathDB" id="TriTrypDB:ADEAN_000418000"/>
<name>A0A7G2CAZ8_9TRYP</name>
<sequence>MSHRHKSIDIDSLQLKALSVPSSLRFLLGVEYDVVLCVTEVGGRKFSLNFPVVAETFRKLLSLCACRFMLECRHTEQGSVLTGTAVMPLLRYADYIPGALHVGELMECLLSREERANKPTKRSGEKDVFDACLLDYANEFTSDACLNDVHGLGFYLTQDYGLSMASHRHLVELHFHEDWDVNEALREFQEFSGWEKFDLRFFDDENKKKGGIVVFPSVQDACDLLDKYEDEDSDDEGDLLSFYLRPVCPLVPVPFIEDALLRKLRDQHWQEILAFWERFPKTKNLVVLFNLYDGATLEEVLSFIEDVPIEFAVMVEDASPAKRRRVFVKLANPDATKKVLAVDGRSTKGKTLRVHVSPPYISKERWGTVLCSQGTVAEDGKTTGNKGAKTEDIDKKLSDYLKTAATKPAHADAAHLTTSPHLSANAKEFVPSFALKPTSPEFRPAAPPQLPPYPGNEGLLPPPPSYEQSVSPHLRFSNPPSAPPSTGLSALPPPYALPATHHLPPPSYDDSVKHGHRPPENAE</sequence>
<feature type="compositionally biased region" description="Pro residues" evidence="1">
    <location>
        <begin position="445"/>
        <end position="465"/>
    </location>
</feature>
<reference evidence="2 3" key="1">
    <citation type="submission" date="2020-08" db="EMBL/GenBank/DDBJ databases">
        <authorList>
            <person name="Newling K."/>
            <person name="Davey J."/>
            <person name="Forrester S."/>
        </authorList>
    </citation>
    <scope>NUCLEOTIDE SEQUENCE [LARGE SCALE GENOMIC DNA]</scope>
    <source>
        <strain evidence="3">Crithidia deanei Carvalho (ATCC PRA-265)</strain>
    </source>
</reference>
<dbReference type="GO" id="GO:0003676">
    <property type="term" value="F:nucleic acid binding"/>
    <property type="evidence" value="ECO:0007669"/>
    <property type="project" value="InterPro"/>
</dbReference>
<organism evidence="2 3">
    <name type="scientific">Angomonas deanei</name>
    <dbReference type="NCBI Taxonomy" id="59799"/>
    <lineage>
        <taxon>Eukaryota</taxon>
        <taxon>Discoba</taxon>
        <taxon>Euglenozoa</taxon>
        <taxon>Kinetoplastea</taxon>
        <taxon>Metakinetoplastina</taxon>
        <taxon>Trypanosomatida</taxon>
        <taxon>Trypanosomatidae</taxon>
        <taxon>Strigomonadinae</taxon>
        <taxon>Angomonas</taxon>
    </lineage>
</organism>
<feature type="region of interest" description="Disordered" evidence="1">
    <location>
        <begin position="438"/>
        <end position="523"/>
    </location>
</feature>
<evidence type="ECO:0000313" key="3">
    <source>
        <dbReference type="Proteomes" id="UP000515908"/>
    </source>
</evidence>
<gene>
    <name evidence="2" type="ORF">ADEAN_000418000</name>
</gene>
<dbReference type="EMBL" id="LR877151">
    <property type="protein sequence ID" value="CAD2216709.1"/>
    <property type="molecule type" value="Genomic_DNA"/>
</dbReference>
<dbReference type="AlphaFoldDB" id="A0A7G2CAZ8"/>
<evidence type="ECO:0000313" key="2">
    <source>
        <dbReference type="EMBL" id="CAD2216709.1"/>
    </source>
</evidence>
<keyword evidence="3" id="KW-1185">Reference proteome</keyword>
<accession>A0A7G2CAZ8</accession>
<evidence type="ECO:0000256" key="1">
    <source>
        <dbReference type="SAM" id="MobiDB-lite"/>
    </source>
</evidence>
<dbReference type="InterPro" id="IPR035979">
    <property type="entry name" value="RBD_domain_sf"/>
</dbReference>
<dbReference type="SUPFAM" id="SSF54928">
    <property type="entry name" value="RNA-binding domain, RBD"/>
    <property type="match status" value="1"/>
</dbReference>
<dbReference type="Proteomes" id="UP000515908">
    <property type="component" value="Chromosome 07"/>
</dbReference>
<proteinExistence type="predicted"/>
<feature type="compositionally biased region" description="Basic and acidic residues" evidence="1">
    <location>
        <begin position="510"/>
        <end position="523"/>
    </location>
</feature>
<dbReference type="OrthoDB" id="48651at2759"/>
<protein>
    <submittedName>
        <fullName evidence="2">Uncharacterized protein</fullName>
    </submittedName>
</protein>